<comment type="caution">
    <text evidence="2">The sequence shown here is derived from an EMBL/GenBank/DDBJ whole genome shotgun (WGS) entry which is preliminary data.</text>
</comment>
<name>A0A9Q0BHV5_9HYPO</name>
<reference evidence="2" key="1">
    <citation type="journal article" date="2021" name="J Fungi (Basel)">
        <title>Genomic and Metabolomic Analyses of the Marine Fungus Emericellopsis cladophorae: Insights into Saltwater Adaptability Mechanisms and Its Biosynthetic Potential.</title>
        <authorList>
            <person name="Goncalves M.F.M."/>
            <person name="Hilario S."/>
            <person name="Van de Peer Y."/>
            <person name="Esteves A.C."/>
            <person name="Alves A."/>
        </authorList>
    </citation>
    <scope>NUCLEOTIDE SEQUENCE</scope>
    <source>
        <strain evidence="2">MUM 19.33</strain>
    </source>
</reference>
<organism evidence="2 3">
    <name type="scientific">Emericellopsis cladophorae</name>
    <dbReference type="NCBI Taxonomy" id="2686198"/>
    <lineage>
        <taxon>Eukaryota</taxon>
        <taxon>Fungi</taxon>
        <taxon>Dikarya</taxon>
        <taxon>Ascomycota</taxon>
        <taxon>Pezizomycotina</taxon>
        <taxon>Sordariomycetes</taxon>
        <taxon>Hypocreomycetidae</taxon>
        <taxon>Hypocreales</taxon>
        <taxon>Bionectriaceae</taxon>
        <taxon>Emericellopsis</taxon>
    </lineage>
</organism>
<feature type="compositionally biased region" description="Low complexity" evidence="1">
    <location>
        <begin position="376"/>
        <end position="387"/>
    </location>
</feature>
<evidence type="ECO:0000313" key="3">
    <source>
        <dbReference type="Proteomes" id="UP001055219"/>
    </source>
</evidence>
<feature type="compositionally biased region" description="Basic residues" evidence="1">
    <location>
        <begin position="393"/>
        <end position="403"/>
    </location>
</feature>
<dbReference type="RefSeq" id="XP_051365705.1">
    <property type="nucleotide sequence ID" value="XM_051502522.1"/>
</dbReference>
<gene>
    <name evidence="2" type="ORF">J7T54_007943</name>
</gene>
<sequence>MSNGDRNHGRRHAKNVLRHGVMHIGKYQVEAKHVNGQKHSNKTKQQQHGDGGNRSGNRWTITPNTNEYRWRKMAAKYGFGPLYSPFGTSWAGQPQHEFYLHGPRPSYSRGKDYRQKRATKSWPFVRYFEEDETMGDVGDLEPAIPLSDTVDQEMEMAGHHPEDDLGFDPQLVPTSFFLDQEILMAMDDPHGDREHPTPFDSVHDNTIFVESFEGRTIQVPDHLDVEVALGQLYDPKFVESLAVPGNLPETLRLEEVCVQTAKIAEEAGLAALAAAYRNKVDAIALSRSGTLLTCEQSSSPDINGSHGSGGYHGGLQQNQLPMGESFGDDARGNHHDKEPAEKRDDHKSGNMHQKKDGNKGIENHKKDKKTPKHHINNNGGRKNAKAGLEGHKDRRRHRRTRIV</sequence>
<keyword evidence="3" id="KW-1185">Reference proteome</keyword>
<accession>A0A9Q0BHV5</accession>
<protein>
    <submittedName>
        <fullName evidence="2">Uncharacterized protein</fullName>
    </submittedName>
</protein>
<dbReference type="OrthoDB" id="10448847at2759"/>
<dbReference type="EMBL" id="JAGIXG020000003">
    <property type="protein sequence ID" value="KAI6784849.1"/>
    <property type="molecule type" value="Genomic_DNA"/>
</dbReference>
<dbReference type="GeneID" id="75834415"/>
<dbReference type="Proteomes" id="UP001055219">
    <property type="component" value="Unassembled WGS sequence"/>
</dbReference>
<dbReference type="AlphaFoldDB" id="A0A9Q0BHV5"/>
<proteinExistence type="predicted"/>
<reference evidence="2" key="2">
    <citation type="submission" date="2022-07" db="EMBL/GenBank/DDBJ databases">
        <authorList>
            <person name="Goncalves M.F.M."/>
            <person name="Hilario S."/>
            <person name="Van De Peer Y."/>
            <person name="Esteves A.C."/>
            <person name="Alves A."/>
        </authorList>
    </citation>
    <scope>NUCLEOTIDE SEQUENCE</scope>
    <source>
        <strain evidence="2">MUM 19.33</strain>
    </source>
</reference>
<feature type="compositionally biased region" description="Basic residues" evidence="1">
    <location>
        <begin position="366"/>
        <end position="375"/>
    </location>
</feature>
<feature type="region of interest" description="Disordered" evidence="1">
    <location>
        <begin position="34"/>
        <end position="63"/>
    </location>
</feature>
<evidence type="ECO:0000313" key="2">
    <source>
        <dbReference type="EMBL" id="KAI6784849.1"/>
    </source>
</evidence>
<feature type="region of interest" description="Disordered" evidence="1">
    <location>
        <begin position="294"/>
        <end position="403"/>
    </location>
</feature>
<evidence type="ECO:0000256" key="1">
    <source>
        <dbReference type="SAM" id="MobiDB-lite"/>
    </source>
</evidence>
<feature type="compositionally biased region" description="Basic and acidic residues" evidence="1">
    <location>
        <begin position="328"/>
        <end position="365"/>
    </location>
</feature>